<feature type="compositionally biased region" description="Basic and acidic residues" evidence="6">
    <location>
        <begin position="2547"/>
        <end position="2559"/>
    </location>
</feature>
<feature type="compositionally biased region" description="Polar residues" evidence="6">
    <location>
        <begin position="458"/>
        <end position="479"/>
    </location>
</feature>
<feature type="repeat" description="WD" evidence="5">
    <location>
        <begin position="883"/>
        <end position="914"/>
    </location>
</feature>
<feature type="compositionally biased region" description="Basic residues" evidence="6">
    <location>
        <begin position="2501"/>
        <end position="2511"/>
    </location>
</feature>
<feature type="compositionally biased region" description="Basic and acidic residues" evidence="6">
    <location>
        <begin position="1355"/>
        <end position="1379"/>
    </location>
</feature>
<dbReference type="InterPro" id="IPR019775">
    <property type="entry name" value="WD40_repeat_CS"/>
</dbReference>
<dbReference type="GO" id="GO:0007010">
    <property type="term" value="P:cytoskeleton organization"/>
    <property type="evidence" value="ECO:0007669"/>
    <property type="project" value="TreeGrafter"/>
</dbReference>
<dbReference type="GO" id="GO:0005634">
    <property type="term" value="C:nucleus"/>
    <property type="evidence" value="ECO:0007669"/>
    <property type="project" value="TreeGrafter"/>
</dbReference>
<sequence>MAQVQVEDLHYLILNYLQAGPCQAAAQVLEQEAIRHQLLPRRTDIYGVQHVLSLAELQQRYSYVAPSALVQLLQQLLSYRQEAAGSAIFPGSSSLLDPDAVDPAGTAEPHPEAHVGVTRNSLSLAMPSFVSAALPPSLCSPMQSPSALQLTGTHLPTSDNAQGAVLPNGIASLLGTPSLPASVPATLPHAMPGAGYVHLPEATQLLRLPLHTASTDASAGPPLMSPQHLQGHSQLHAPVSWQHPHAASQQNPQAAFQPHPSVDDLWDTGQPAPGFALQGFPSQATSASKDSGENFRARTAGPRERGYSPTARTASPGIAEHPQGTLHRAGSEGADTQQEAQPALCSLSGASEPQHQGAHTLWRSVRDSAVAAPMQQELQRLSGHASPSLTQTGPLSSHTSPGMMGSIVNMSASQLDSQSQNGRISPAVTIGQHSLLNCSAPTVGTSTPMVGMAIPLDSRSQPGRISPSDNQGLPLNSPTGPGAFRPPLVNAVPQPSMQSPQGRTSPALGQLAVTSPSGLQSQHGRISPGLGQRVLTSPAAPGASQTSLVGPFPQLPRQPPRAMRTVPRLLERQLGLRHSSAPALLPGEELASGLKHVKTSRGHRAAVYCIAFARGGSLVVTGSDDRLVKLWSTETGLLRQTCRGHDGEVTDLAVSLDDSTVASSCTDWTIRCWSLKEGQLGYPVSVLVGHEGPVTFVDFSRVHPSALLSSSYDGTCRIWDATRPGLAPKVLPVSPAFGPMHGVTRHGGGREASTSPVPGQSQAAASGHGNRSQPETPFTGAAVFGQGMDAPEPSQSEADNIEPSESSLLVCSFSPDSTFIAAGCSDSHVYIWHWDIQIGTRSRSPGKPLVHSDHTLSADVEHADAERDREKQQWTQPQEMCRLPGHTGPVMMLQFSHDGLSIATGSKDGSVQVWRQPMRGGKRLQTWVRALDLPCAYAEESEVFKQARRRRRPLDPPAINQIAWSTLDTQVLAAVSDHTIRVWSADTGQLQRKLMKAGPPDSGHSASVHILEAHPSHPSLMLSASYDGLIIVWDIVSGQKITGFSTKATKPDGTSWVDPIQVADGHWAPDGQGIAVSDVAGQWHLFQTVFDKDQAAGALMPTACYDQFFSSDYDRLRRDTNHYVVDDRTQLPPHLRSQEDRLVDYLEEPYPELYQNAFLAGRLSALDATAIAAAQGRNLSGAPGLPSGLMQYPPYIAAASWQAQELQGDEAAVARAVQEAHARAQAAELTLALPAGPAGPQPRSAAQHLPRASQGSRGRSRVSQGRPTTPQQATSASQPSRPSSAAGRATNPGPSRSSTPRPAPRLPSEDDMHTSAGSSDEELMLESEWEDGPGSSRPERNSQRSQRASQRALLRAHEDTNEREARRLLRGLRQHEPGRGRNRQSSRKRPRTPAVHDSDNMPGLSSDGSDQEGGDMDGEGQRQHKRTRFGDEAAREHRPHRASASRPMGSRPAEAFQWLQEGFLAEGAWLPQLGDDVVYVAEGHRRLLQKLGSDTARPWESVSGDEDQEGHSAPRQILKPAEPANVVGVDYFIANEQQTWMRLKLALDDESSPLHGKEFTVDLPSPETDFGDFVILRSRWDAAMQQHWRVGNMCQVPYTEDGRSWSMGTGRIVADRAAESPTSLEAEEANPWVSDHLWERFTIDWQADDLDTAEEQGHHSHWELFPPGTDICQAANEAPCLDDAITEMVAQKVEGYMHLERFTAYAELPDPAERWVAAGLGGERMYYNSIIPLPLSLEHILVRLQKRFYRQPAALLQDLDTFESNATLFNGPDDALTKEAGTVALWIRRTLDKAISSSHGNHQPRSQHRSRIKPSSSQDHGPDHADARPGLHELRSPPRNSSQHGSLRTSLRSRFPDPHLDSASTAGLPTQHRPGGMRRITVRGMGVEPKSPKAQEAAAIEAGPSCSSPVASLPSPPCTSVRHGTHAQRLAQMPDEDGALSQPSPDDQEPVMPSTRNTKRLSAHDHRLDHMADADDMLSHAGDKAAVTRITRNSNRASTLHDRADGTPDANGMLSQAGASEKPSARRTTRSSVRLSSHVDCTEDTADAMPDGEGVSSQECPRDQASVSRSTRNSMQLRHHAALAKDPRGAASDVHGTPEQPDVPGSAHTTCTNMRLTSATEPARSTRRQTAQLHGQAAACMPQSKDVGNAQPTSSSRSRNPGLRHEDPLFPTASRKARSKLDQQLPQQMHTSSSPHVPLDDEAGSLPSGSALHHGAIAQQHMSLDGDSRNAPSTAHAPGGSAEMHKATWQQDMNAQEQPSQEMAQAGHSSFAAGISSAGEHRRRKGKIKPVKHLHSATPAAQHTKSKPCKRARLHETPMNCQSMGHATSERHASYQPNHAGNIAALARGVGMSCPEATEDRALEVCRDAPLAQNADAEMHNGNGNKGDLRGGSDQPRKPLRVKLKLRSGDVAGPKSPEHSSRSDSKYHACRSAGQSSEDGADSKPAQMSSRRRSRDHEGGPPETGSLLLAKRSGSMHRRPYEGHPETLAEPHGAAPTARKPAGRRQSRDRKVHSDVQPELDGRAINTMKKSGLRSSRDQHGNAGSDKMPESSANRDLRPPIRRSSRRSSKDPPDPDHQMDAADLLDEGERDQDELSPEACHAQRHNSEPTSQQDAADEACLPSLETGGHAQDQPLGGKLENTRGKRRSRDAAGLPDGLAVEDILPGMQQGRRQTRGASQASDLQPTSPKKGAKRHQEQASAISTRVTRAAVQP</sequence>
<dbReference type="PROSITE" id="PS00678">
    <property type="entry name" value="WD_REPEATS_1"/>
    <property type="match status" value="1"/>
</dbReference>
<protein>
    <recommendedName>
        <fullName evidence="7">Bromo domain-containing protein</fullName>
    </recommendedName>
</protein>
<dbReference type="PANTHER" id="PTHR16266:SF17">
    <property type="entry name" value="BRWD3"/>
    <property type="match status" value="1"/>
</dbReference>
<feature type="compositionally biased region" description="Acidic residues" evidence="6">
    <location>
        <begin position="2583"/>
        <end position="2596"/>
    </location>
</feature>
<dbReference type="Pfam" id="PF25437">
    <property type="entry name" value="BRWD1_N"/>
    <property type="match status" value="1"/>
</dbReference>
<keyword evidence="2" id="KW-0677">Repeat</keyword>
<feature type="repeat" description="WD" evidence="5">
    <location>
        <begin position="1001"/>
        <end position="1043"/>
    </location>
</feature>
<dbReference type="PROSITE" id="PS50294">
    <property type="entry name" value="WD_REPEATS_REGION"/>
    <property type="match status" value="5"/>
</dbReference>
<feature type="compositionally biased region" description="Polar residues" evidence="6">
    <location>
        <begin position="1838"/>
        <end position="1852"/>
    </location>
</feature>
<dbReference type="Gene3D" id="1.20.920.10">
    <property type="entry name" value="Bromodomain-like"/>
    <property type="match status" value="1"/>
</dbReference>
<dbReference type="InterPro" id="IPR001487">
    <property type="entry name" value="Bromodomain"/>
</dbReference>
<feature type="compositionally biased region" description="Polar residues" evidence="6">
    <location>
        <begin position="385"/>
        <end position="400"/>
    </location>
</feature>
<evidence type="ECO:0000313" key="9">
    <source>
        <dbReference type="Proteomes" id="UP001438707"/>
    </source>
</evidence>
<feature type="compositionally biased region" description="Basic and acidic residues" evidence="6">
    <location>
        <begin position="2387"/>
        <end position="2397"/>
    </location>
</feature>
<feature type="compositionally biased region" description="Acidic residues" evidence="6">
    <location>
        <begin position="1409"/>
        <end position="1418"/>
    </location>
</feature>
<feature type="region of interest" description="Disordered" evidence="6">
    <location>
        <begin position="737"/>
        <end position="803"/>
    </location>
</feature>
<dbReference type="Pfam" id="PF25313">
    <property type="entry name" value="BRWD_AD"/>
    <property type="match status" value="1"/>
</dbReference>
<feature type="compositionally biased region" description="Acidic residues" evidence="6">
    <location>
        <begin position="1319"/>
        <end position="1331"/>
    </location>
</feature>
<gene>
    <name evidence="8" type="ORF">WJX74_004971</name>
</gene>
<feature type="compositionally biased region" description="Basic residues" evidence="6">
    <location>
        <begin position="2281"/>
        <end position="2295"/>
    </location>
</feature>
<name>A0AAW1RCX7_9CHLO</name>
<evidence type="ECO:0000256" key="5">
    <source>
        <dbReference type="PROSITE-ProRule" id="PRU00221"/>
    </source>
</evidence>
<feature type="region of interest" description="Disordered" evidence="6">
    <location>
        <begin position="449"/>
        <end position="485"/>
    </location>
</feature>
<feature type="region of interest" description="Disordered" evidence="6">
    <location>
        <begin position="1990"/>
        <end position="2247"/>
    </location>
</feature>
<feature type="compositionally biased region" description="Polar residues" evidence="6">
    <location>
        <begin position="2055"/>
        <end position="2076"/>
    </location>
</feature>
<proteinExistence type="predicted"/>
<feature type="compositionally biased region" description="Polar residues" evidence="6">
    <location>
        <begin position="2107"/>
        <end position="2120"/>
    </location>
</feature>
<dbReference type="Pfam" id="PF00439">
    <property type="entry name" value="Bromodomain"/>
    <property type="match status" value="1"/>
</dbReference>
<feature type="compositionally biased region" description="Basic and acidic residues" evidence="6">
    <location>
        <begin position="2479"/>
        <end position="2489"/>
    </location>
</feature>
<evidence type="ECO:0000259" key="7">
    <source>
        <dbReference type="PROSITE" id="PS50014"/>
    </source>
</evidence>
<feature type="compositionally biased region" description="Basic and acidic residues" evidence="6">
    <location>
        <begin position="290"/>
        <end position="306"/>
    </location>
</feature>
<feature type="repeat" description="WD" evidence="5">
    <location>
        <begin position="801"/>
        <end position="832"/>
    </location>
</feature>
<keyword evidence="1 5" id="KW-0853">WD repeat</keyword>
<dbReference type="PANTHER" id="PTHR16266">
    <property type="entry name" value="WD REPEAT DOMAIN 9"/>
    <property type="match status" value="1"/>
</dbReference>
<reference evidence="8 9" key="1">
    <citation type="journal article" date="2024" name="Nat. Commun.">
        <title>Phylogenomics reveals the evolutionary origins of lichenization in chlorophyte algae.</title>
        <authorList>
            <person name="Puginier C."/>
            <person name="Libourel C."/>
            <person name="Otte J."/>
            <person name="Skaloud P."/>
            <person name="Haon M."/>
            <person name="Grisel S."/>
            <person name="Petersen M."/>
            <person name="Berrin J.G."/>
            <person name="Delaux P.M."/>
            <person name="Dal Grande F."/>
            <person name="Keller J."/>
        </authorList>
    </citation>
    <scope>NUCLEOTIDE SEQUENCE [LARGE SCALE GENOMIC DNA]</scope>
    <source>
        <strain evidence="8 9">SAG 2145</strain>
    </source>
</reference>
<evidence type="ECO:0000256" key="1">
    <source>
        <dbReference type="ARBA" id="ARBA00022574"/>
    </source>
</evidence>
<feature type="compositionally biased region" description="Polar residues" evidence="6">
    <location>
        <begin position="2675"/>
        <end position="2687"/>
    </location>
</feature>
<feature type="region of interest" description="Disordered" evidence="6">
    <location>
        <begin position="1234"/>
        <end position="1450"/>
    </location>
</feature>
<keyword evidence="3 4" id="KW-0103">Bromodomain</keyword>
<dbReference type="Pfam" id="PF00400">
    <property type="entry name" value="WD40"/>
    <property type="match status" value="6"/>
</dbReference>
<dbReference type="Proteomes" id="UP001438707">
    <property type="component" value="Unassembled WGS sequence"/>
</dbReference>
<dbReference type="EMBL" id="JALJOS010000014">
    <property type="protein sequence ID" value="KAK9831146.1"/>
    <property type="molecule type" value="Genomic_DNA"/>
</dbReference>
<feature type="compositionally biased region" description="Low complexity" evidence="6">
    <location>
        <begin position="1253"/>
        <end position="1300"/>
    </location>
</feature>
<evidence type="ECO:0000256" key="3">
    <source>
        <dbReference type="ARBA" id="ARBA00023117"/>
    </source>
</evidence>
<feature type="compositionally biased region" description="Basic and acidic residues" evidence="6">
    <location>
        <begin position="2416"/>
        <end position="2427"/>
    </location>
</feature>
<feature type="compositionally biased region" description="Low complexity" evidence="6">
    <location>
        <begin position="1343"/>
        <end position="1353"/>
    </location>
</feature>
<dbReference type="InterPro" id="IPR052060">
    <property type="entry name" value="Bromo_WD_repeat"/>
</dbReference>
<feature type="region of interest" description="Disordered" evidence="6">
    <location>
        <begin position="381"/>
        <end position="406"/>
    </location>
</feature>
<feature type="compositionally biased region" description="Polar residues" evidence="6">
    <location>
        <begin position="280"/>
        <end position="289"/>
    </location>
</feature>
<feature type="region of interest" description="Disordered" evidence="6">
    <location>
        <begin position="2275"/>
        <end position="2309"/>
    </location>
</feature>
<dbReference type="InterPro" id="IPR057451">
    <property type="entry name" value="BRWD/PHIP_AD"/>
</dbReference>
<dbReference type="InterPro" id="IPR036427">
    <property type="entry name" value="Bromodomain-like_sf"/>
</dbReference>
<evidence type="ECO:0000256" key="6">
    <source>
        <dbReference type="SAM" id="MobiDB-lite"/>
    </source>
</evidence>
<evidence type="ECO:0000256" key="4">
    <source>
        <dbReference type="PROSITE-ProRule" id="PRU00035"/>
    </source>
</evidence>
<feature type="compositionally biased region" description="Basic and acidic residues" evidence="6">
    <location>
        <begin position="2512"/>
        <end position="2522"/>
    </location>
</feature>
<feature type="compositionally biased region" description="Polar residues" evidence="6">
    <location>
        <begin position="793"/>
        <end position="803"/>
    </location>
</feature>
<dbReference type="Gene3D" id="2.130.10.10">
    <property type="entry name" value="YVTN repeat-like/Quinoprotein amine dehydrogenase"/>
    <property type="match status" value="3"/>
</dbReference>
<keyword evidence="9" id="KW-1185">Reference proteome</keyword>
<feature type="repeat" description="WD" evidence="5">
    <location>
        <begin position="642"/>
        <end position="683"/>
    </location>
</feature>
<organism evidence="8 9">
    <name type="scientific">Apatococcus lobatus</name>
    <dbReference type="NCBI Taxonomy" id="904363"/>
    <lineage>
        <taxon>Eukaryota</taxon>
        <taxon>Viridiplantae</taxon>
        <taxon>Chlorophyta</taxon>
        <taxon>core chlorophytes</taxon>
        <taxon>Trebouxiophyceae</taxon>
        <taxon>Chlorellales</taxon>
        <taxon>Chlorellaceae</taxon>
        <taxon>Apatococcus</taxon>
    </lineage>
</organism>
<dbReference type="SUPFAM" id="SSF47370">
    <property type="entry name" value="Bromodomain"/>
    <property type="match status" value="1"/>
</dbReference>
<feature type="repeat" description="WD" evidence="5">
    <location>
        <begin position="687"/>
        <end position="720"/>
    </location>
</feature>
<feature type="compositionally biased region" description="Basic and acidic residues" evidence="6">
    <location>
        <begin position="2568"/>
        <end position="2580"/>
    </location>
</feature>
<evidence type="ECO:0000256" key="2">
    <source>
        <dbReference type="ARBA" id="ARBA00022737"/>
    </source>
</evidence>
<feature type="compositionally biased region" description="Polar residues" evidence="6">
    <location>
        <begin position="2150"/>
        <end position="2159"/>
    </location>
</feature>
<dbReference type="CDD" id="cd00200">
    <property type="entry name" value="WD40"/>
    <property type="match status" value="1"/>
</dbReference>
<feature type="compositionally biased region" description="Basic and acidic residues" evidence="6">
    <location>
        <begin position="1820"/>
        <end position="1836"/>
    </location>
</feature>
<feature type="region of interest" description="Disordered" evidence="6">
    <location>
        <begin position="1902"/>
        <end position="1957"/>
    </location>
</feature>
<dbReference type="InterPro" id="IPR057452">
    <property type="entry name" value="BRWD/PHIP_N"/>
</dbReference>
<feature type="repeat" description="WD" evidence="5">
    <location>
        <begin position="959"/>
        <end position="993"/>
    </location>
</feature>
<feature type="repeat" description="WD" evidence="5">
    <location>
        <begin position="600"/>
        <end position="641"/>
    </location>
</feature>
<feature type="domain" description="Bromo" evidence="7">
    <location>
        <begin position="1727"/>
        <end position="1777"/>
    </location>
</feature>
<dbReference type="SUPFAM" id="SSF50978">
    <property type="entry name" value="WD40 repeat-like"/>
    <property type="match status" value="2"/>
</dbReference>
<feature type="region of interest" description="Disordered" evidence="6">
    <location>
        <begin position="537"/>
        <end position="560"/>
    </location>
</feature>
<dbReference type="GO" id="GO:0008360">
    <property type="term" value="P:regulation of cell shape"/>
    <property type="evidence" value="ECO:0007669"/>
    <property type="project" value="TreeGrafter"/>
</dbReference>
<feature type="region of interest" description="Disordered" evidence="6">
    <location>
        <begin position="2374"/>
        <end position="2713"/>
    </location>
</feature>
<dbReference type="InterPro" id="IPR001680">
    <property type="entry name" value="WD40_rpt"/>
</dbReference>
<dbReference type="InterPro" id="IPR015943">
    <property type="entry name" value="WD40/YVTN_repeat-like_dom_sf"/>
</dbReference>
<dbReference type="SMART" id="SM00320">
    <property type="entry name" value="WD40"/>
    <property type="match status" value="7"/>
</dbReference>
<evidence type="ECO:0000313" key="8">
    <source>
        <dbReference type="EMBL" id="KAK9831146.1"/>
    </source>
</evidence>
<comment type="caution">
    <text evidence="8">The sequence shown here is derived from an EMBL/GenBank/DDBJ whole genome shotgun (WGS) entry which is preliminary data.</text>
</comment>
<feature type="compositionally biased region" description="Basic residues" evidence="6">
    <location>
        <begin position="1380"/>
        <end position="1391"/>
    </location>
</feature>
<feature type="compositionally biased region" description="Polar residues" evidence="6">
    <location>
        <begin position="1795"/>
        <end position="1804"/>
    </location>
</feature>
<dbReference type="InterPro" id="IPR036322">
    <property type="entry name" value="WD40_repeat_dom_sf"/>
</dbReference>
<dbReference type="GO" id="GO:0006357">
    <property type="term" value="P:regulation of transcription by RNA polymerase II"/>
    <property type="evidence" value="ECO:0007669"/>
    <property type="project" value="TreeGrafter"/>
</dbReference>
<feature type="compositionally biased region" description="Polar residues" evidence="6">
    <location>
        <begin position="752"/>
        <end position="776"/>
    </location>
</feature>
<feature type="compositionally biased region" description="Polar residues" evidence="6">
    <location>
        <begin position="2182"/>
        <end position="2195"/>
    </location>
</feature>
<dbReference type="PROSITE" id="PS50082">
    <property type="entry name" value="WD_REPEATS_2"/>
    <property type="match status" value="7"/>
</dbReference>
<feature type="region of interest" description="Disordered" evidence="6">
    <location>
        <begin position="1795"/>
        <end position="1877"/>
    </location>
</feature>
<dbReference type="PROSITE" id="PS50014">
    <property type="entry name" value="BROMODOMAIN_2"/>
    <property type="match status" value="1"/>
</dbReference>
<accession>A0AAW1RCX7</accession>
<feature type="region of interest" description="Disordered" evidence="6">
    <location>
        <begin position="253"/>
        <end position="342"/>
    </location>
</feature>